<dbReference type="SUPFAM" id="SSF51161">
    <property type="entry name" value="Trimeric LpxA-like enzymes"/>
    <property type="match status" value="1"/>
</dbReference>
<reference evidence="2" key="2">
    <citation type="journal article" date="2023" name="IMA Fungus">
        <title>Comparative genomic study of the Penicillium genus elucidates a diverse pangenome and 15 lateral gene transfer events.</title>
        <authorList>
            <person name="Petersen C."/>
            <person name="Sorensen T."/>
            <person name="Nielsen M.R."/>
            <person name="Sondergaard T.E."/>
            <person name="Sorensen J.L."/>
            <person name="Fitzpatrick D.A."/>
            <person name="Frisvad J.C."/>
            <person name="Nielsen K.L."/>
        </authorList>
    </citation>
    <scope>NUCLEOTIDE SEQUENCE</scope>
    <source>
        <strain evidence="2">IBT 17660</strain>
    </source>
</reference>
<gene>
    <name evidence="2" type="ORF">N7530_012506</name>
</gene>
<evidence type="ECO:0000313" key="3">
    <source>
        <dbReference type="Proteomes" id="UP001147760"/>
    </source>
</evidence>
<protein>
    <submittedName>
        <fullName evidence="2">Maltose/galactoside acetyltransferase</fullName>
    </submittedName>
</protein>
<dbReference type="EMBL" id="JAPWDO010000009">
    <property type="protein sequence ID" value="KAJ5457232.1"/>
    <property type="molecule type" value="Genomic_DNA"/>
</dbReference>
<proteinExistence type="predicted"/>
<dbReference type="AlphaFoldDB" id="A0A9W9WFN0"/>
<name>A0A9W9WFN0_9EURO</name>
<feature type="region of interest" description="Disordered" evidence="1">
    <location>
        <begin position="69"/>
        <end position="91"/>
    </location>
</feature>
<dbReference type="Gene3D" id="2.160.10.10">
    <property type="entry name" value="Hexapeptide repeat proteins"/>
    <property type="match status" value="1"/>
</dbReference>
<comment type="caution">
    <text evidence="2">The sequence shown here is derived from an EMBL/GenBank/DDBJ whole genome shotgun (WGS) entry which is preliminary data.</text>
</comment>
<reference evidence="2" key="1">
    <citation type="submission" date="2022-12" db="EMBL/GenBank/DDBJ databases">
        <authorList>
            <person name="Petersen C."/>
        </authorList>
    </citation>
    <scope>NUCLEOTIDE SEQUENCE</scope>
    <source>
        <strain evidence="2">IBT 17660</strain>
    </source>
</reference>
<evidence type="ECO:0000256" key="1">
    <source>
        <dbReference type="SAM" id="MobiDB-lite"/>
    </source>
</evidence>
<dbReference type="InterPro" id="IPR011004">
    <property type="entry name" value="Trimer_LpxA-like_sf"/>
</dbReference>
<organism evidence="2 3">
    <name type="scientific">Penicillium desertorum</name>
    <dbReference type="NCBI Taxonomy" id="1303715"/>
    <lineage>
        <taxon>Eukaryota</taxon>
        <taxon>Fungi</taxon>
        <taxon>Dikarya</taxon>
        <taxon>Ascomycota</taxon>
        <taxon>Pezizomycotina</taxon>
        <taxon>Eurotiomycetes</taxon>
        <taxon>Eurotiomycetidae</taxon>
        <taxon>Eurotiales</taxon>
        <taxon>Aspergillaceae</taxon>
        <taxon>Penicillium</taxon>
    </lineage>
</organism>
<dbReference type="OrthoDB" id="25818at2759"/>
<accession>A0A9W9WFN0</accession>
<keyword evidence="3" id="KW-1185">Reference proteome</keyword>
<sequence length="91" mass="10147">MQQPYVGQYHFTYIVAPDRFKNIAAFILGAINRVFALAKALHIGAGSIVTKDIPAYSVAVASPRRVRKTIQSAEEEEQDPNSPYRNLVLQD</sequence>
<dbReference type="Proteomes" id="UP001147760">
    <property type="component" value="Unassembled WGS sequence"/>
</dbReference>
<evidence type="ECO:0000313" key="2">
    <source>
        <dbReference type="EMBL" id="KAJ5457232.1"/>
    </source>
</evidence>